<evidence type="ECO:0000313" key="2">
    <source>
        <dbReference type="EMBL" id="CAH9074354.1"/>
    </source>
</evidence>
<dbReference type="OrthoDB" id="9988524at2759"/>
<sequence>MQHKKVAVVNNHGEKLVGILHEAGTKELVVVCHGFRSSKDRIPMVTLAAAFEKAGISAFRFDFSGNGESEGSFQYGNYRREADDLHAVVEHFRQNGYFIAAIIGHSKGGNAVLLYASKYRDIPVVVNIAGRFNLKRGIEGRLGINYVEKIKQDRYIDVKNKRGTVEYRVTEESLRARLTTEICTSCQAIPPNCRVFTIHGSKDEMVPVEDAYEFSKYIPTHTLHIIEGADHEFTSHQQELASVVAAFVMSTLSNQQTTKLSESYARTRSAVHSRL</sequence>
<dbReference type="PANTHER" id="PTHR42886:SF38">
    <property type="entry name" value="ALPHA_BETA-HYDROLASES SUPERFAMILY PROTEIN"/>
    <property type="match status" value="1"/>
</dbReference>
<reference evidence="2" key="1">
    <citation type="submission" date="2022-07" db="EMBL/GenBank/DDBJ databases">
        <authorList>
            <person name="Macas J."/>
            <person name="Novak P."/>
            <person name="Neumann P."/>
        </authorList>
    </citation>
    <scope>NUCLEOTIDE SEQUENCE</scope>
</reference>
<protein>
    <recommendedName>
        <fullName evidence="1">Serine aminopeptidase S33 domain-containing protein</fullName>
    </recommendedName>
</protein>
<dbReference type="SUPFAM" id="SSF53474">
    <property type="entry name" value="alpha/beta-Hydrolases"/>
    <property type="match status" value="1"/>
</dbReference>
<dbReference type="InterPro" id="IPR029058">
    <property type="entry name" value="AB_hydrolase_fold"/>
</dbReference>
<feature type="domain" description="Serine aminopeptidase S33" evidence="1">
    <location>
        <begin position="25"/>
        <end position="234"/>
    </location>
</feature>
<evidence type="ECO:0000313" key="3">
    <source>
        <dbReference type="Proteomes" id="UP001152484"/>
    </source>
</evidence>
<proteinExistence type="predicted"/>
<dbReference type="EMBL" id="CAMAPE010000009">
    <property type="protein sequence ID" value="CAH9074354.1"/>
    <property type="molecule type" value="Genomic_DNA"/>
</dbReference>
<dbReference type="PANTHER" id="PTHR42886">
    <property type="entry name" value="RE40534P-RELATED"/>
    <property type="match status" value="1"/>
</dbReference>
<dbReference type="Pfam" id="PF12146">
    <property type="entry name" value="Hydrolase_4"/>
    <property type="match status" value="1"/>
</dbReference>
<keyword evidence="3" id="KW-1185">Reference proteome</keyword>
<gene>
    <name evidence="2" type="ORF">CEURO_LOCUS5121</name>
</gene>
<dbReference type="AlphaFoldDB" id="A0A9P0YT27"/>
<evidence type="ECO:0000259" key="1">
    <source>
        <dbReference type="Pfam" id="PF12146"/>
    </source>
</evidence>
<comment type="caution">
    <text evidence="2">The sequence shown here is derived from an EMBL/GenBank/DDBJ whole genome shotgun (WGS) entry which is preliminary data.</text>
</comment>
<dbReference type="InterPro" id="IPR022742">
    <property type="entry name" value="Hydrolase_4"/>
</dbReference>
<organism evidence="2 3">
    <name type="scientific">Cuscuta europaea</name>
    <name type="common">European dodder</name>
    <dbReference type="NCBI Taxonomy" id="41803"/>
    <lineage>
        <taxon>Eukaryota</taxon>
        <taxon>Viridiplantae</taxon>
        <taxon>Streptophyta</taxon>
        <taxon>Embryophyta</taxon>
        <taxon>Tracheophyta</taxon>
        <taxon>Spermatophyta</taxon>
        <taxon>Magnoliopsida</taxon>
        <taxon>eudicotyledons</taxon>
        <taxon>Gunneridae</taxon>
        <taxon>Pentapetalae</taxon>
        <taxon>asterids</taxon>
        <taxon>lamiids</taxon>
        <taxon>Solanales</taxon>
        <taxon>Convolvulaceae</taxon>
        <taxon>Cuscuteae</taxon>
        <taxon>Cuscuta</taxon>
        <taxon>Cuscuta subgen. Cuscuta</taxon>
    </lineage>
</organism>
<dbReference type="Proteomes" id="UP001152484">
    <property type="component" value="Unassembled WGS sequence"/>
</dbReference>
<accession>A0A9P0YT27</accession>
<dbReference type="Gene3D" id="3.40.50.1820">
    <property type="entry name" value="alpha/beta hydrolase"/>
    <property type="match status" value="1"/>
</dbReference>
<name>A0A9P0YT27_CUSEU</name>